<protein>
    <submittedName>
        <fullName evidence="1">E3 ubiquitin-protein ligase BRE1-like 1</fullName>
    </submittedName>
</protein>
<accession>A0ACB8MSC7</accession>
<sequence length="917" mass="104915">MFLLGFGLGFRFPVVPNESKVVVEGVFRVWCVFLCEWVVSMGSTGEPDRKRRHFSSISPTAATAKKNPFFPSSEEKKIDTAVLQFQNQKLVQKLETQKVEYSALENKFAQLKERQQPYDSTLKVVNKSWEELITDLESCSMRARESSNGQESRCLSIIEDVTPHPSHDAFLSRLMETGATESSSADNCPNQMEEDRETGIPRTKNIVSNILAAVDNLWHLKGGLYAAVLKDLQDGGSKQKASSNLQSEVKNLRLALMDLHLKHKSLTRELQSRQDIDAKEKAKLNRLKGELESAVKELEECNCKLAALRAERDVTKGAFFPVLNLGNKHVAGDRVRDEQRDLRDMESVHKELMDQASHQLLELKGLHDGRIKVLQQLYNLQNTLKSVKCLSSSKAFLSVKNQLEKSKSEVFKYQALFEKLQVEKDNLAWRETELNMKIDLVDVFRRSSAVTDSKIADLGIEIQKQIDEKNRIEMRLEEASREPGRKEIIAEFRALVSSFPEDMSAMQRQLSKYKEAALDIHILRADVLSLTNVLERKVKECETLLASSADQVAEIHKLQAMVQDLTDSNLELKLILDMYRRESTDSRDVLAARDLEYKAWAHVHSLKSSLDEQSLELRVKTAIEAEAISQQRLAAAEAEIADMRQKLEAFKRDMVSLSDALKSKNEEIEAYLSEIETIGQSYDDMQTQNQQLLQQITERDDYNIKLVLEGVRARQLQDALLMDKHMMESEIQQANASLNFFDMKAARIENQLRFCLDQAQRLAEDRSQNSANLENTQKRLSDVRKSSVQVRGSLEESQSKVYKSRLTLMELQIELVKERFAKKRLEEDLEMGRRKVLRLQAQTEGSSIIEELQQELREYREILKCSICLERPKEVVITKCYHLFCNPCVQKVTESRHRKCPGCAASFSPNDVKPVYI</sequence>
<dbReference type="EMBL" id="CM039172">
    <property type="protein sequence ID" value="KAH9788543.1"/>
    <property type="molecule type" value="Genomic_DNA"/>
</dbReference>
<dbReference type="Proteomes" id="UP000829398">
    <property type="component" value="Chromosome 3"/>
</dbReference>
<comment type="caution">
    <text evidence="1">The sequence shown here is derived from an EMBL/GenBank/DDBJ whole genome shotgun (WGS) entry which is preliminary data.</text>
</comment>
<organism evidence="1 2">
    <name type="scientific">Citrus sinensis</name>
    <name type="common">Sweet orange</name>
    <name type="synonym">Citrus aurantium var. sinensis</name>
    <dbReference type="NCBI Taxonomy" id="2711"/>
    <lineage>
        <taxon>Eukaryota</taxon>
        <taxon>Viridiplantae</taxon>
        <taxon>Streptophyta</taxon>
        <taxon>Embryophyta</taxon>
        <taxon>Tracheophyta</taxon>
        <taxon>Spermatophyta</taxon>
        <taxon>Magnoliopsida</taxon>
        <taxon>eudicotyledons</taxon>
        <taxon>Gunneridae</taxon>
        <taxon>Pentapetalae</taxon>
        <taxon>rosids</taxon>
        <taxon>malvids</taxon>
        <taxon>Sapindales</taxon>
        <taxon>Rutaceae</taxon>
        <taxon>Aurantioideae</taxon>
        <taxon>Citrus</taxon>
    </lineage>
</organism>
<gene>
    <name evidence="1" type="ORF">KPL71_010920</name>
</gene>
<reference evidence="2" key="1">
    <citation type="journal article" date="2023" name="Hortic. Res.">
        <title>A chromosome-level phased genome enabling allele-level studies in sweet orange: a case study on citrus Huanglongbing tolerance.</title>
        <authorList>
            <person name="Wu B."/>
            <person name="Yu Q."/>
            <person name="Deng Z."/>
            <person name="Duan Y."/>
            <person name="Luo F."/>
            <person name="Gmitter F. Jr."/>
        </authorList>
    </citation>
    <scope>NUCLEOTIDE SEQUENCE [LARGE SCALE GENOMIC DNA]</scope>
    <source>
        <strain evidence="2">cv. Valencia</strain>
    </source>
</reference>
<name>A0ACB8MSC7_CITSI</name>
<evidence type="ECO:0000313" key="2">
    <source>
        <dbReference type="Proteomes" id="UP000829398"/>
    </source>
</evidence>
<proteinExistence type="predicted"/>
<evidence type="ECO:0000313" key="1">
    <source>
        <dbReference type="EMBL" id="KAH9788543.1"/>
    </source>
</evidence>
<keyword evidence="2" id="KW-1185">Reference proteome</keyword>